<dbReference type="Proteomes" id="UP000805649">
    <property type="component" value="Unassembled WGS sequence"/>
</dbReference>
<accession>A0ACC3Z9T2</accession>
<sequence length="65" mass="7188">MPFSLGYLWAGQKQGVSDAPSRSSKLSTQCVTNFRAASMRPVPAVQLSQQFRTVHQLEAESYSEP</sequence>
<dbReference type="EMBL" id="VUJX02000002">
    <property type="protein sequence ID" value="KAL0940834.1"/>
    <property type="molecule type" value="Genomic_DNA"/>
</dbReference>
<keyword evidence="2" id="KW-1185">Reference proteome</keyword>
<reference evidence="1 2" key="1">
    <citation type="journal article" date="2020" name="Phytopathology">
        <title>Genome Sequence Resources of Colletotrichum truncatum, C. plurivorum, C. musicola, and C. sojae: Four Species Pathogenic to Soybean (Glycine max).</title>
        <authorList>
            <person name="Rogerio F."/>
            <person name="Boufleur T.R."/>
            <person name="Ciampi-Guillardi M."/>
            <person name="Sukno S.A."/>
            <person name="Thon M.R."/>
            <person name="Massola Junior N.S."/>
            <person name="Baroncelli R."/>
        </authorList>
    </citation>
    <scope>NUCLEOTIDE SEQUENCE [LARGE SCALE GENOMIC DNA]</scope>
    <source>
        <strain evidence="1 2">CMES1059</strain>
    </source>
</reference>
<evidence type="ECO:0000313" key="2">
    <source>
        <dbReference type="Proteomes" id="UP000805649"/>
    </source>
</evidence>
<proteinExistence type="predicted"/>
<name>A0ACC3Z9T2_COLTU</name>
<evidence type="ECO:0000313" key="1">
    <source>
        <dbReference type="EMBL" id="KAL0940834.1"/>
    </source>
</evidence>
<gene>
    <name evidence="1" type="ORF">CTRU02_203597</name>
</gene>
<organism evidence="1 2">
    <name type="scientific">Colletotrichum truncatum</name>
    <name type="common">Anthracnose fungus</name>
    <name type="synonym">Colletotrichum capsici</name>
    <dbReference type="NCBI Taxonomy" id="5467"/>
    <lineage>
        <taxon>Eukaryota</taxon>
        <taxon>Fungi</taxon>
        <taxon>Dikarya</taxon>
        <taxon>Ascomycota</taxon>
        <taxon>Pezizomycotina</taxon>
        <taxon>Sordariomycetes</taxon>
        <taxon>Hypocreomycetidae</taxon>
        <taxon>Glomerellales</taxon>
        <taxon>Glomerellaceae</taxon>
        <taxon>Colletotrichum</taxon>
        <taxon>Colletotrichum truncatum species complex</taxon>
    </lineage>
</organism>
<comment type="caution">
    <text evidence="1">The sequence shown here is derived from an EMBL/GenBank/DDBJ whole genome shotgun (WGS) entry which is preliminary data.</text>
</comment>
<protein>
    <submittedName>
        <fullName evidence="1">Uncharacterized protein</fullName>
    </submittedName>
</protein>